<reference evidence="2 3" key="1">
    <citation type="submission" date="2020-09" db="EMBL/GenBank/DDBJ databases">
        <title>De no assembly of potato wild relative species, Solanum commersonii.</title>
        <authorList>
            <person name="Cho K."/>
        </authorList>
    </citation>
    <scope>NUCLEOTIDE SEQUENCE [LARGE SCALE GENOMIC DNA]</scope>
    <source>
        <strain evidence="2">LZ3.2</strain>
        <tissue evidence="2">Leaf</tissue>
    </source>
</reference>
<dbReference type="Proteomes" id="UP000824120">
    <property type="component" value="Chromosome 1"/>
</dbReference>
<keyword evidence="1" id="KW-1133">Transmembrane helix</keyword>
<accession>A0A9J6B4A9</accession>
<protein>
    <submittedName>
        <fullName evidence="2">Uncharacterized protein</fullName>
    </submittedName>
</protein>
<sequence>MTEDVMKKGLLGSPNLECFELDNVVGIRRLEISYKWKMFRAYVASMWCPCGVHVALNILLLTRRTIH</sequence>
<feature type="transmembrane region" description="Helical" evidence="1">
    <location>
        <begin position="39"/>
        <end position="61"/>
    </location>
</feature>
<name>A0A9J6B4A9_SOLCO</name>
<keyword evidence="1" id="KW-0812">Transmembrane</keyword>
<dbReference type="AlphaFoldDB" id="A0A9J6B4A9"/>
<dbReference type="EMBL" id="JACXVP010000001">
    <property type="protein sequence ID" value="KAG5631456.1"/>
    <property type="molecule type" value="Genomic_DNA"/>
</dbReference>
<gene>
    <name evidence="2" type="ORF">H5410_003173</name>
</gene>
<evidence type="ECO:0000313" key="2">
    <source>
        <dbReference type="EMBL" id="KAG5631456.1"/>
    </source>
</evidence>
<proteinExistence type="predicted"/>
<keyword evidence="1" id="KW-0472">Membrane</keyword>
<keyword evidence="3" id="KW-1185">Reference proteome</keyword>
<evidence type="ECO:0000256" key="1">
    <source>
        <dbReference type="SAM" id="Phobius"/>
    </source>
</evidence>
<comment type="caution">
    <text evidence="2">The sequence shown here is derived from an EMBL/GenBank/DDBJ whole genome shotgun (WGS) entry which is preliminary data.</text>
</comment>
<evidence type="ECO:0000313" key="3">
    <source>
        <dbReference type="Proteomes" id="UP000824120"/>
    </source>
</evidence>
<organism evidence="2 3">
    <name type="scientific">Solanum commersonii</name>
    <name type="common">Commerson's wild potato</name>
    <name type="synonym">Commerson's nightshade</name>
    <dbReference type="NCBI Taxonomy" id="4109"/>
    <lineage>
        <taxon>Eukaryota</taxon>
        <taxon>Viridiplantae</taxon>
        <taxon>Streptophyta</taxon>
        <taxon>Embryophyta</taxon>
        <taxon>Tracheophyta</taxon>
        <taxon>Spermatophyta</taxon>
        <taxon>Magnoliopsida</taxon>
        <taxon>eudicotyledons</taxon>
        <taxon>Gunneridae</taxon>
        <taxon>Pentapetalae</taxon>
        <taxon>asterids</taxon>
        <taxon>lamiids</taxon>
        <taxon>Solanales</taxon>
        <taxon>Solanaceae</taxon>
        <taxon>Solanoideae</taxon>
        <taxon>Solaneae</taxon>
        <taxon>Solanum</taxon>
    </lineage>
</organism>